<dbReference type="EMBL" id="CP001291">
    <property type="protein sequence ID" value="ACK69967.1"/>
    <property type="molecule type" value="Genomic_DNA"/>
</dbReference>
<organism evidence="1 2">
    <name type="scientific">Gloeothece citriformis (strain PCC 7424)</name>
    <name type="common">Cyanothece sp. (strain PCC 7424)</name>
    <dbReference type="NCBI Taxonomy" id="65393"/>
    <lineage>
        <taxon>Bacteria</taxon>
        <taxon>Bacillati</taxon>
        <taxon>Cyanobacteriota</taxon>
        <taxon>Cyanophyceae</taxon>
        <taxon>Oscillatoriophycideae</taxon>
        <taxon>Chroococcales</taxon>
        <taxon>Aphanothecaceae</taxon>
        <taxon>Gloeothece</taxon>
        <taxon>Gloeothece citriformis</taxon>
    </lineage>
</organism>
<reference evidence="2" key="1">
    <citation type="journal article" date="2011" name="MBio">
        <title>Novel metabolic attributes of the genus Cyanothece, comprising a group of unicellular nitrogen-fixing Cyanobacteria.</title>
        <authorList>
            <person name="Bandyopadhyay A."/>
            <person name="Elvitigala T."/>
            <person name="Welsh E."/>
            <person name="Stockel J."/>
            <person name="Liberton M."/>
            <person name="Min H."/>
            <person name="Sherman L.A."/>
            <person name="Pakrasi H.B."/>
        </authorList>
    </citation>
    <scope>NUCLEOTIDE SEQUENCE [LARGE SCALE GENOMIC DNA]</scope>
    <source>
        <strain evidence="2">PCC 7424</strain>
    </source>
</reference>
<evidence type="ECO:0000313" key="1">
    <source>
        <dbReference type="EMBL" id="ACK69967.1"/>
    </source>
</evidence>
<gene>
    <name evidence="1" type="ordered locus">PCC7424_1527</name>
</gene>
<dbReference type="KEGG" id="cyc:PCC7424_1527"/>
<dbReference type="HOGENOM" id="CLU_1169127_0_0_3"/>
<dbReference type="AlphaFoldDB" id="B7K9J9"/>
<evidence type="ECO:0000313" key="2">
    <source>
        <dbReference type="Proteomes" id="UP000002384"/>
    </source>
</evidence>
<sequence length="237" mass="26541">MSKNFVKTGLLFSNLILGLAVCDLKPIQAAEFSFEFGNGTGKLAFEESPLTGIGQESISLNELNNYCSNFTCTSSPDFFYQISVIPDFRFPPDQVVFNSPNNSDVTFEFNSGKLVGINLLESLQTFPNKRFEEDLLEIYYVGYAQFGLEGNEYGYGITIFSEPYELIPFYDQFGNLLGYEVGEFLLGQLAEGDYIEEFGTIKFKTIEPVPEPLTILGAMTALSFGSMFKRKLSKFNP</sequence>
<protein>
    <recommendedName>
        <fullName evidence="3">PEP-CTERM protein-sorting domain-containing protein</fullName>
    </recommendedName>
</protein>
<keyword evidence="2" id="KW-1185">Reference proteome</keyword>
<dbReference type="OrthoDB" id="430122at2"/>
<dbReference type="eggNOG" id="ENOG5030R7D">
    <property type="taxonomic scope" value="Bacteria"/>
</dbReference>
<dbReference type="Proteomes" id="UP000002384">
    <property type="component" value="Chromosome"/>
</dbReference>
<proteinExistence type="predicted"/>
<dbReference type="STRING" id="65393.PCC7424_1527"/>
<dbReference type="NCBIfam" id="TIGR04155">
    <property type="entry name" value="cyano_PEP"/>
    <property type="match status" value="1"/>
</dbReference>
<dbReference type="InterPro" id="IPR026374">
    <property type="entry name" value="Cyano_PEP"/>
</dbReference>
<evidence type="ECO:0008006" key="3">
    <source>
        <dbReference type="Google" id="ProtNLM"/>
    </source>
</evidence>
<accession>B7K9J9</accession>
<name>B7K9J9_GLOC7</name>
<dbReference type="RefSeq" id="WP_012598912.1">
    <property type="nucleotide sequence ID" value="NC_011729.1"/>
</dbReference>